<sequence>MNFENLAGRSDCDVFMRTELKESGITIIEEVIIKNSEVPYSLVGALGGDGSYAKDQIQLKNFKLNTVDSLKKYYFSFIFTRCWYYWSVSGYVPLEVASKLYNDSIGSKYVRVAGHCGCPRPEEWVLPYKICGKRVIDSYHIDTQSGLNLFACEIKRMLDKG</sequence>
<accession>A0A0F9JY45</accession>
<dbReference type="AlphaFoldDB" id="A0A0F9JY45"/>
<proteinExistence type="predicted"/>
<reference evidence="1" key="1">
    <citation type="journal article" date="2015" name="Nature">
        <title>Complex archaea that bridge the gap between prokaryotes and eukaryotes.</title>
        <authorList>
            <person name="Spang A."/>
            <person name="Saw J.H."/>
            <person name="Jorgensen S.L."/>
            <person name="Zaremba-Niedzwiedzka K."/>
            <person name="Martijn J."/>
            <person name="Lind A.E."/>
            <person name="van Eijk R."/>
            <person name="Schleper C."/>
            <person name="Guy L."/>
            <person name="Ettema T.J."/>
        </authorList>
    </citation>
    <scope>NUCLEOTIDE SEQUENCE</scope>
</reference>
<evidence type="ECO:0000313" key="1">
    <source>
        <dbReference type="EMBL" id="KKM74719.1"/>
    </source>
</evidence>
<dbReference type="EMBL" id="LAZR01009093">
    <property type="protein sequence ID" value="KKM74719.1"/>
    <property type="molecule type" value="Genomic_DNA"/>
</dbReference>
<name>A0A0F9JY45_9ZZZZ</name>
<comment type="caution">
    <text evidence="1">The sequence shown here is derived from an EMBL/GenBank/DDBJ whole genome shotgun (WGS) entry which is preliminary data.</text>
</comment>
<organism evidence="1">
    <name type="scientific">marine sediment metagenome</name>
    <dbReference type="NCBI Taxonomy" id="412755"/>
    <lineage>
        <taxon>unclassified sequences</taxon>
        <taxon>metagenomes</taxon>
        <taxon>ecological metagenomes</taxon>
    </lineage>
</organism>
<protein>
    <submittedName>
        <fullName evidence="1">Uncharacterized protein</fullName>
    </submittedName>
</protein>
<gene>
    <name evidence="1" type="ORF">LCGC14_1397470</name>
</gene>